<evidence type="ECO:0000313" key="3">
    <source>
        <dbReference type="Proteomes" id="UP000297597"/>
    </source>
</evidence>
<evidence type="ECO:0000313" key="2">
    <source>
        <dbReference type="EMBL" id="TEB13213.1"/>
    </source>
</evidence>
<gene>
    <name evidence="2" type="ORF">Pmgp_00509</name>
</gene>
<organism evidence="2 3">
    <name type="scientific">Pelotomaculum propionicicum</name>
    <dbReference type="NCBI Taxonomy" id="258475"/>
    <lineage>
        <taxon>Bacteria</taxon>
        <taxon>Bacillati</taxon>
        <taxon>Bacillota</taxon>
        <taxon>Clostridia</taxon>
        <taxon>Eubacteriales</taxon>
        <taxon>Desulfotomaculaceae</taxon>
        <taxon>Pelotomaculum</taxon>
    </lineage>
</organism>
<keyword evidence="1" id="KW-0472">Membrane</keyword>
<name>A0A4Y7RWI2_9FIRM</name>
<comment type="caution">
    <text evidence="2">The sequence shown here is derived from an EMBL/GenBank/DDBJ whole genome shotgun (WGS) entry which is preliminary data.</text>
</comment>
<dbReference type="RefSeq" id="WP_134212390.1">
    <property type="nucleotide sequence ID" value="NZ_QFFZ01000003.1"/>
</dbReference>
<sequence length="59" mass="6764">MVEEKIGGEEIDQGPMEEHPFYRNKKLKVFILLLTIAVFVIPVLIIANIIAGRPAFFFF</sequence>
<protein>
    <submittedName>
        <fullName evidence="2">Uncharacterized protein</fullName>
    </submittedName>
</protein>
<evidence type="ECO:0000256" key="1">
    <source>
        <dbReference type="SAM" id="Phobius"/>
    </source>
</evidence>
<feature type="transmembrane region" description="Helical" evidence="1">
    <location>
        <begin position="29"/>
        <end position="51"/>
    </location>
</feature>
<keyword evidence="1" id="KW-1133">Transmembrane helix</keyword>
<dbReference type="AlphaFoldDB" id="A0A4Y7RWI2"/>
<keyword evidence="1" id="KW-0812">Transmembrane</keyword>
<dbReference type="Proteomes" id="UP000297597">
    <property type="component" value="Unassembled WGS sequence"/>
</dbReference>
<accession>A0A4Y7RWI2</accession>
<proteinExistence type="predicted"/>
<dbReference type="EMBL" id="QFFZ01000003">
    <property type="protein sequence ID" value="TEB13213.1"/>
    <property type="molecule type" value="Genomic_DNA"/>
</dbReference>
<keyword evidence="3" id="KW-1185">Reference proteome</keyword>
<reference evidence="2 3" key="1">
    <citation type="journal article" date="2018" name="Environ. Microbiol.">
        <title>Novel energy conservation strategies and behaviour of Pelotomaculum schinkii driving syntrophic propionate catabolism.</title>
        <authorList>
            <person name="Hidalgo-Ahumada C.A.P."/>
            <person name="Nobu M.K."/>
            <person name="Narihiro T."/>
            <person name="Tamaki H."/>
            <person name="Liu W.T."/>
            <person name="Kamagata Y."/>
            <person name="Stams A.J.M."/>
            <person name="Imachi H."/>
            <person name="Sousa D.Z."/>
        </authorList>
    </citation>
    <scope>NUCLEOTIDE SEQUENCE [LARGE SCALE GENOMIC DNA]</scope>
    <source>
        <strain evidence="2 3">MGP</strain>
    </source>
</reference>